<feature type="region of interest" description="Disordered" evidence="1">
    <location>
        <begin position="255"/>
        <end position="283"/>
    </location>
</feature>
<evidence type="ECO:0000256" key="1">
    <source>
        <dbReference type="SAM" id="MobiDB-lite"/>
    </source>
</evidence>
<comment type="caution">
    <text evidence="3">The sequence shown here is derived from an EMBL/GenBank/DDBJ whole genome shotgun (WGS) entry which is preliminary data.</text>
</comment>
<dbReference type="AlphaFoldDB" id="A0A250WWG3"/>
<feature type="region of interest" description="Disordered" evidence="1">
    <location>
        <begin position="105"/>
        <end position="178"/>
    </location>
</feature>
<keyword evidence="4" id="KW-1185">Reference proteome</keyword>
<dbReference type="Proteomes" id="UP000232323">
    <property type="component" value="Unassembled WGS sequence"/>
</dbReference>
<protein>
    <recommendedName>
        <fullName evidence="2">DUF8204 domain-containing protein</fullName>
    </recommendedName>
</protein>
<evidence type="ECO:0000313" key="4">
    <source>
        <dbReference type="Proteomes" id="UP000232323"/>
    </source>
</evidence>
<organism evidence="3 4">
    <name type="scientific">Chlamydomonas eustigma</name>
    <dbReference type="NCBI Taxonomy" id="1157962"/>
    <lineage>
        <taxon>Eukaryota</taxon>
        <taxon>Viridiplantae</taxon>
        <taxon>Chlorophyta</taxon>
        <taxon>core chlorophytes</taxon>
        <taxon>Chlorophyceae</taxon>
        <taxon>CS clade</taxon>
        <taxon>Chlamydomonadales</taxon>
        <taxon>Chlamydomonadaceae</taxon>
        <taxon>Chlamydomonas</taxon>
    </lineage>
</organism>
<gene>
    <name evidence="3" type="ORF">CEUSTIGMA_g2622.t1</name>
</gene>
<accession>A0A250WWG3</accession>
<dbReference type="Pfam" id="PF26631">
    <property type="entry name" value="DUF8204"/>
    <property type="match status" value="1"/>
</dbReference>
<dbReference type="EMBL" id="BEGY01000011">
    <property type="protein sequence ID" value="GAX75178.1"/>
    <property type="molecule type" value="Genomic_DNA"/>
</dbReference>
<dbReference type="InterPro" id="IPR058517">
    <property type="entry name" value="DUF8204"/>
</dbReference>
<feature type="compositionally biased region" description="Low complexity" evidence="1">
    <location>
        <begin position="133"/>
        <end position="144"/>
    </location>
</feature>
<proteinExistence type="predicted"/>
<feature type="compositionally biased region" description="Low complexity" evidence="1">
    <location>
        <begin position="151"/>
        <end position="167"/>
    </location>
</feature>
<feature type="compositionally biased region" description="Basic and acidic residues" evidence="1">
    <location>
        <begin position="268"/>
        <end position="283"/>
    </location>
</feature>
<sequence>MSRSGQLWTKNSCCLGFAYFNKKMQEEGKVPFCLGVRHLKEGHMKTDISQKIPPNMVNYKFSCLGYSSYPYPTPSGEREHMLPYCEGVEVVGFEELEVSVDQQPEGIASDSEASVKLNMPSTADFGGNNTFGDDISMSSSQRPSSPDDDASSTTNSSSSKSPIPLQPNVAKKNSGASELPRDFSERFKDKASHNLGLIQAALRGEGPVQLPSWEETHQLKERLWRSAQRNAGNLSSTTQGLLNVAQELSINAGEFMFSSRQQGPLKQRGSDKDKENDSPSHDS</sequence>
<name>A0A250WWG3_9CHLO</name>
<reference evidence="3 4" key="1">
    <citation type="submission" date="2017-08" db="EMBL/GenBank/DDBJ databases">
        <title>Acidophilic green algal genome provides insights into adaptation to an acidic environment.</title>
        <authorList>
            <person name="Hirooka S."/>
            <person name="Hirose Y."/>
            <person name="Kanesaki Y."/>
            <person name="Higuchi S."/>
            <person name="Fujiwara T."/>
            <person name="Onuma R."/>
            <person name="Era A."/>
            <person name="Ohbayashi R."/>
            <person name="Uzuka A."/>
            <person name="Nozaki H."/>
            <person name="Yoshikawa H."/>
            <person name="Miyagishima S.Y."/>
        </authorList>
    </citation>
    <scope>NUCLEOTIDE SEQUENCE [LARGE SCALE GENOMIC DNA]</scope>
    <source>
        <strain evidence="3 4">NIES-2499</strain>
    </source>
</reference>
<feature type="domain" description="DUF8204" evidence="2">
    <location>
        <begin position="11"/>
        <end position="90"/>
    </location>
</feature>
<evidence type="ECO:0000259" key="2">
    <source>
        <dbReference type="Pfam" id="PF26631"/>
    </source>
</evidence>
<evidence type="ECO:0000313" key="3">
    <source>
        <dbReference type="EMBL" id="GAX75178.1"/>
    </source>
</evidence>